<feature type="region of interest" description="Disordered" evidence="1">
    <location>
        <begin position="388"/>
        <end position="408"/>
    </location>
</feature>
<dbReference type="InterPro" id="IPR011009">
    <property type="entry name" value="Kinase-like_dom_sf"/>
</dbReference>
<evidence type="ECO:0000313" key="3">
    <source>
        <dbReference type="EMBL" id="CAF3760222.1"/>
    </source>
</evidence>
<protein>
    <recommendedName>
        <fullName evidence="2">Protein kinase domain-containing protein</fullName>
    </recommendedName>
</protein>
<evidence type="ECO:0000256" key="1">
    <source>
        <dbReference type="SAM" id="MobiDB-lite"/>
    </source>
</evidence>
<name>A0A818YXP7_9BILA</name>
<organism evidence="3 4">
    <name type="scientific">Adineta steineri</name>
    <dbReference type="NCBI Taxonomy" id="433720"/>
    <lineage>
        <taxon>Eukaryota</taxon>
        <taxon>Metazoa</taxon>
        <taxon>Spiralia</taxon>
        <taxon>Gnathifera</taxon>
        <taxon>Rotifera</taxon>
        <taxon>Eurotatoria</taxon>
        <taxon>Bdelloidea</taxon>
        <taxon>Adinetida</taxon>
        <taxon>Adinetidae</taxon>
        <taxon>Adineta</taxon>
    </lineage>
</organism>
<dbReference type="Pfam" id="PF07714">
    <property type="entry name" value="PK_Tyr_Ser-Thr"/>
    <property type="match status" value="1"/>
</dbReference>
<dbReference type="GO" id="GO:0005524">
    <property type="term" value="F:ATP binding"/>
    <property type="evidence" value="ECO:0007669"/>
    <property type="project" value="InterPro"/>
</dbReference>
<dbReference type="SUPFAM" id="SSF56112">
    <property type="entry name" value="Protein kinase-like (PK-like)"/>
    <property type="match status" value="1"/>
</dbReference>
<feature type="domain" description="Protein kinase" evidence="2">
    <location>
        <begin position="1"/>
        <end position="185"/>
    </location>
</feature>
<dbReference type="EMBL" id="CAJOAY010000919">
    <property type="protein sequence ID" value="CAF3760222.1"/>
    <property type="molecule type" value="Genomic_DNA"/>
</dbReference>
<gene>
    <name evidence="3" type="ORF">OKA104_LOCUS16203</name>
</gene>
<comment type="caution">
    <text evidence="3">The sequence shown here is derived from an EMBL/GenBank/DDBJ whole genome shotgun (WGS) entry which is preliminary data.</text>
</comment>
<dbReference type="InterPro" id="IPR000719">
    <property type="entry name" value="Prot_kinase_dom"/>
</dbReference>
<dbReference type="InterPro" id="IPR001245">
    <property type="entry name" value="Ser-Thr/Tyr_kinase_cat_dom"/>
</dbReference>
<dbReference type="AlphaFoldDB" id="A0A818YXP7"/>
<evidence type="ECO:0000313" key="4">
    <source>
        <dbReference type="Proteomes" id="UP000663881"/>
    </source>
</evidence>
<dbReference type="GO" id="GO:0007165">
    <property type="term" value="P:signal transduction"/>
    <property type="evidence" value="ECO:0007669"/>
    <property type="project" value="TreeGrafter"/>
</dbReference>
<dbReference type="PROSITE" id="PS00108">
    <property type="entry name" value="PROTEIN_KINASE_ST"/>
    <property type="match status" value="1"/>
</dbReference>
<sequence length="582" mass="66855">MSLGSLYKILHKSDADILWSERLSIALQAAKGINYLHQYKPQILHRDIKSPNFLLGKSHDGYLVKVCDFGLAKIRSETTRQTADKARMAFTLPWAAPEILRCERYTDKSDIYSLGIVYWELATKEIPYDGYASDQITQCVRDGQRLPINRIKPSNFDKIIKECWRHNQADRPDSTHLIEMIKECIQNEDIILPDRPFGILNNEVKQEEVKKYCGAMANYNRLLDSDPELFHKQLDKLPKSKNPSTFNISHPAMVKTTLEKHNDAMEKYEDNINMKIFYTTILFQLEELFIECKRVASDKANPVDALLGNFGETMNLFSQVVAIVPVVGEYMSTVLQTSVYFAKKTDYVRQKNIITHIAHSYMQLQLLEISQSVAQTLAERYEPLIEQLRSPKGREKNDKENSTQKAAKTHWSQFSNERKELIGEHEDKSSAQVSSVEIVESQYYLGYTKIKQKLLKDEDKTEARDIGEYAVVLILAALLNGEIEAYSSIQAMEKELLQAVCIPLGEENKNTKPYFGKRQILTKNNHRWTLDGFYRKPGIRINEGEEYANQNTDTELYGFRLGTKEEVKQLGMTRISKSGSSS</sequence>
<dbReference type="InterPro" id="IPR050167">
    <property type="entry name" value="Ser_Thr_protein_kinase"/>
</dbReference>
<dbReference type="InterPro" id="IPR008271">
    <property type="entry name" value="Ser/Thr_kinase_AS"/>
</dbReference>
<dbReference type="SMART" id="SM00220">
    <property type="entry name" value="S_TKc"/>
    <property type="match status" value="1"/>
</dbReference>
<accession>A0A818YXP7</accession>
<evidence type="ECO:0000259" key="2">
    <source>
        <dbReference type="PROSITE" id="PS50011"/>
    </source>
</evidence>
<proteinExistence type="predicted"/>
<feature type="compositionally biased region" description="Basic and acidic residues" evidence="1">
    <location>
        <begin position="392"/>
        <end position="402"/>
    </location>
</feature>
<reference evidence="3" key="1">
    <citation type="submission" date="2021-02" db="EMBL/GenBank/DDBJ databases">
        <authorList>
            <person name="Nowell W R."/>
        </authorList>
    </citation>
    <scope>NUCLEOTIDE SEQUENCE</scope>
</reference>
<dbReference type="Gene3D" id="1.10.510.10">
    <property type="entry name" value="Transferase(Phosphotransferase) domain 1"/>
    <property type="match status" value="1"/>
</dbReference>
<dbReference type="GO" id="GO:0004672">
    <property type="term" value="F:protein kinase activity"/>
    <property type="evidence" value="ECO:0007669"/>
    <property type="project" value="InterPro"/>
</dbReference>
<dbReference type="GO" id="GO:0005737">
    <property type="term" value="C:cytoplasm"/>
    <property type="evidence" value="ECO:0007669"/>
    <property type="project" value="TreeGrafter"/>
</dbReference>
<dbReference type="PANTHER" id="PTHR23257">
    <property type="entry name" value="SERINE-THREONINE PROTEIN KINASE"/>
    <property type="match status" value="1"/>
</dbReference>
<dbReference type="PROSITE" id="PS50011">
    <property type="entry name" value="PROTEIN_KINASE_DOM"/>
    <property type="match status" value="1"/>
</dbReference>
<dbReference type="Proteomes" id="UP000663881">
    <property type="component" value="Unassembled WGS sequence"/>
</dbReference>